<organism evidence="12 13">
    <name type="scientific">Vibrio campbellii</name>
    <dbReference type="NCBI Taxonomy" id="680"/>
    <lineage>
        <taxon>Bacteria</taxon>
        <taxon>Pseudomonadati</taxon>
        <taxon>Pseudomonadota</taxon>
        <taxon>Gammaproteobacteria</taxon>
        <taxon>Vibrionales</taxon>
        <taxon>Vibrionaceae</taxon>
        <taxon>Vibrio</taxon>
    </lineage>
</organism>
<feature type="domain" description="M23ase beta-sheet core" evidence="9">
    <location>
        <begin position="307"/>
        <end position="400"/>
    </location>
</feature>
<keyword evidence="3" id="KW-0645">Protease</keyword>
<dbReference type="Proteomes" id="UP001058687">
    <property type="component" value="Chromosome 2"/>
</dbReference>
<dbReference type="Gene3D" id="3.10.450.350">
    <property type="match status" value="2"/>
</dbReference>
<evidence type="ECO:0000256" key="4">
    <source>
        <dbReference type="ARBA" id="ARBA00022723"/>
    </source>
</evidence>
<dbReference type="InterPro" id="IPR050570">
    <property type="entry name" value="Cell_wall_metabolism_enzyme"/>
</dbReference>
<dbReference type="InterPro" id="IPR045834">
    <property type="entry name" value="Csd3_N2"/>
</dbReference>
<comment type="cofactor">
    <cofactor evidence="1">
        <name>Zn(2+)</name>
        <dbReference type="ChEBI" id="CHEBI:29105"/>
    </cofactor>
</comment>
<dbReference type="FunFam" id="2.70.70.10:FF:000002">
    <property type="entry name" value="Murein DD-endopeptidase MepM"/>
    <property type="match status" value="1"/>
</dbReference>
<dbReference type="InterPro" id="IPR007340">
    <property type="entry name" value="LysM_Opacity-associatedA"/>
</dbReference>
<keyword evidence="6" id="KW-0862">Zinc</keyword>
<dbReference type="PANTHER" id="PTHR21666">
    <property type="entry name" value="PEPTIDASE-RELATED"/>
    <property type="match status" value="1"/>
</dbReference>
<accession>A0AAE9N5Z2</accession>
<dbReference type="PANTHER" id="PTHR21666:SF292">
    <property type="entry name" value="MUREIN DD-ENDOPEPTIDASE MEPM"/>
    <property type="match status" value="1"/>
</dbReference>
<evidence type="ECO:0000259" key="9">
    <source>
        <dbReference type="Pfam" id="PF01551"/>
    </source>
</evidence>
<evidence type="ECO:0000259" key="10">
    <source>
        <dbReference type="Pfam" id="PF04225"/>
    </source>
</evidence>
<dbReference type="Gene3D" id="2.70.70.10">
    <property type="entry name" value="Glucose Permease (Domain IIA)"/>
    <property type="match status" value="1"/>
</dbReference>
<keyword evidence="5" id="KW-0378">Hydrolase</keyword>
<dbReference type="InterPro" id="IPR011055">
    <property type="entry name" value="Dup_hybrid_motif"/>
</dbReference>
<evidence type="ECO:0000313" key="12">
    <source>
        <dbReference type="EMBL" id="UTZ29268.1"/>
    </source>
</evidence>
<evidence type="ECO:0000256" key="7">
    <source>
        <dbReference type="ARBA" id="ARBA00023049"/>
    </source>
</evidence>
<dbReference type="Pfam" id="PF04225">
    <property type="entry name" value="LysM_OapA"/>
    <property type="match status" value="1"/>
</dbReference>
<dbReference type="AlphaFoldDB" id="A0AAE9N5Z2"/>
<evidence type="ECO:0000256" key="3">
    <source>
        <dbReference type="ARBA" id="ARBA00022670"/>
    </source>
</evidence>
<feature type="domain" description="Opacity-associated protein A LysM-like" evidence="10">
    <location>
        <begin position="85"/>
        <end position="166"/>
    </location>
</feature>
<dbReference type="GO" id="GO:0030313">
    <property type="term" value="C:cell envelope"/>
    <property type="evidence" value="ECO:0007669"/>
    <property type="project" value="UniProtKB-SubCell"/>
</dbReference>
<evidence type="ECO:0000256" key="8">
    <source>
        <dbReference type="ARBA" id="ARBA00060568"/>
    </source>
</evidence>
<dbReference type="GO" id="GO:0046872">
    <property type="term" value="F:metal ion binding"/>
    <property type="evidence" value="ECO:0007669"/>
    <property type="project" value="UniProtKB-KW"/>
</dbReference>
<name>A0AAE9N5Z2_9VIBR</name>
<dbReference type="GO" id="GO:0004222">
    <property type="term" value="F:metalloendopeptidase activity"/>
    <property type="evidence" value="ECO:0007669"/>
    <property type="project" value="TreeGrafter"/>
</dbReference>
<keyword evidence="4" id="KW-0479">Metal-binding</keyword>
<dbReference type="CDD" id="cd12797">
    <property type="entry name" value="M23_peptidase"/>
    <property type="match status" value="1"/>
</dbReference>
<evidence type="ECO:0000256" key="5">
    <source>
        <dbReference type="ARBA" id="ARBA00022801"/>
    </source>
</evidence>
<dbReference type="EMBL" id="CP050468">
    <property type="protein sequence ID" value="UTZ29268.1"/>
    <property type="molecule type" value="Genomic_DNA"/>
</dbReference>
<dbReference type="Pfam" id="PF19425">
    <property type="entry name" value="Csd3_N2"/>
    <property type="match status" value="1"/>
</dbReference>
<reference evidence="12" key="1">
    <citation type="submission" date="2020-03" db="EMBL/GenBank/DDBJ databases">
        <title>Five strains of Vibrio campbellii isolated from Mariana Trench.</title>
        <authorList>
            <person name="Liang J."/>
            <person name="Zhang X.-H."/>
        </authorList>
    </citation>
    <scope>NUCLEOTIDE SEQUENCE</scope>
    <source>
        <strain evidence="12">LJC014</strain>
    </source>
</reference>
<protein>
    <submittedName>
        <fullName evidence="12">Peptidoglycan DD-metalloendopeptidase family protein</fullName>
    </submittedName>
</protein>
<dbReference type="InterPro" id="IPR016047">
    <property type="entry name" value="M23ase_b-sheet_dom"/>
</dbReference>
<dbReference type="GO" id="GO:0006508">
    <property type="term" value="P:proteolysis"/>
    <property type="evidence" value="ECO:0007669"/>
    <property type="project" value="UniProtKB-KW"/>
</dbReference>
<evidence type="ECO:0000256" key="6">
    <source>
        <dbReference type="ARBA" id="ARBA00022833"/>
    </source>
</evidence>
<evidence type="ECO:0000313" key="13">
    <source>
        <dbReference type="Proteomes" id="UP001058687"/>
    </source>
</evidence>
<dbReference type="GO" id="GO:0042834">
    <property type="term" value="F:peptidoglycan binding"/>
    <property type="evidence" value="ECO:0007669"/>
    <property type="project" value="InterPro"/>
</dbReference>
<evidence type="ECO:0000256" key="2">
    <source>
        <dbReference type="ARBA" id="ARBA00004196"/>
    </source>
</evidence>
<sequence>MSLVIKEIVIPVSTNEITTRRLPNLTSRKALLLYSLPVLVAIGVSNSLKESSLTKTIALNLPESQVVENILDATTAEVVTPPNFEYQIQAGDNLSTIFSQLGLGYSSLMKVMETDLNFLALDTLKPGNTLRFWRNESTDELEKMELQFSIADKVVYHRNDDGSYDFSDISIPGVWTQEPLVGVIRGSFSSSANRLGLSSAEISQVVNLLKEQVNFGKDLRAGDRFEVVRRSQSIDGVPTGKNEIEAIKIYNRGREVTAYLHTDGQFYNAKGESLQRAFQRYPVSRGWRISSGFNPKRLHPVTGRVAPHNGTDWAVPIGTPVEATGDGTVIMTRKHPYAGNYVVIEHGSKYKTRYLHLSKILVKKGQKVSRGQRIGLSGKTGRVTGPHLHYELIEYGRPVNAMRAKIPMASSVPKKEMASFIANRNEMDKLLKDKEKAVL</sequence>
<evidence type="ECO:0000259" key="11">
    <source>
        <dbReference type="Pfam" id="PF19425"/>
    </source>
</evidence>
<comment type="subcellular location">
    <subcellularLocation>
        <location evidence="2">Cell envelope</location>
    </subcellularLocation>
</comment>
<dbReference type="SUPFAM" id="SSF51261">
    <property type="entry name" value="Duplicated hybrid motif"/>
    <property type="match status" value="1"/>
</dbReference>
<comment type="pathway">
    <text evidence="8">Cell wall degradation; peptidoglycan degradation.</text>
</comment>
<proteinExistence type="predicted"/>
<dbReference type="Pfam" id="PF01551">
    <property type="entry name" value="Peptidase_M23"/>
    <property type="match status" value="1"/>
</dbReference>
<feature type="domain" description="Csd3-like second N-terminal" evidence="11">
    <location>
        <begin position="173"/>
        <end position="295"/>
    </location>
</feature>
<evidence type="ECO:0000256" key="1">
    <source>
        <dbReference type="ARBA" id="ARBA00001947"/>
    </source>
</evidence>
<keyword evidence="7" id="KW-0482">Metalloprotease</keyword>
<gene>
    <name evidence="12" type="ORF">HB761_21810</name>
</gene>